<dbReference type="AlphaFoldDB" id="A0A9Q1V0H7"/>
<dbReference type="OrthoDB" id="1957269at2"/>
<dbReference type="EMBL" id="LGVR01000006">
    <property type="protein sequence ID" value="KOA89997.1"/>
    <property type="molecule type" value="Genomic_DNA"/>
</dbReference>
<organism evidence="1 2">
    <name type="scientific">Clostridium botulinum</name>
    <dbReference type="NCBI Taxonomy" id="1491"/>
    <lineage>
        <taxon>Bacteria</taxon>
        <taxon>Bacillati</taxon>
        <taxon>Bacillota</taxon>
        <taxon>Clostridia</taxon>
        <taxon>Eubacteriales</taxon>
        <taxon>Clostridiaceae</taxon>
        <taxon>Clostridium</taxon>
    </lineage>
</organism>
<protein>
    <submittedName>
        <fullName evidence="1">Uncharacterized protein</fullName>
    </submittedName>
</protein>
<name>A0A9Q1V0H7_CLOBO</name>
<reference evidence="1 2" key="1">
    <citation type="submission" date="2015-07" db="EMBL/GenBank/DDBJ databases">
        <title>Draft genome sequences of 17 French Clostridium botulinum group III.</title>
        <authorList>
            <person name="Woudstra C."/>
            <person name="Le Marechal C."/>
            <person name="Souillard R."/>
            <person name="Bayon-Auboyer M.-H."/>
            <person name="Dessouter D."/>
            <person name="Fach P."/>
        </authorList>
    </citation>
    <scope>NUCLEOTIDE SEQUENCE [LARGE SCALE GENOMIC DNA]</scope>
    <source>
        <strain evidence="1 2">12LNRI-CD</strain>
    </source>
</reference>
<dbReference type="Proteomes" id="UP000037540">
    <property type="component" value="Unassembled WGS sequence"/>
</dbReference>
<proteinExistence type="predicted"/>
<dbReference type="RefSeq" id="WP_013724685.1">
    <property type="nucleotide sequence ID" value="NZ_LGVO01000020.1"/>
</dbReference>
<comment type="caution">
    <text evidence="1">The sequence shown here is derived from an EMBL/GenBank/DDBJ whole genome shotgun (WGS) entry which is preliminary data.</text>
</comment>
<evidence type="ECO:0000313" key="2">
    <source>
        <dbReference type="Proteomes" id="UP000037540"/>
    </source>
</evidence>
<dbReference type="Gene3D" id="2.60.40.1430">
    <property type="entry name" value="Perfringolysin, domain 4"/>
    <property type="match status" value="1"/>
</dbReference>
<dbReference type="InterPro" id="IPR038700">
    <property type="entry name" value="Thiol_cytolys_C_sf"/>
</dbReference>
<accession>A0A9Q1V0H7</accession>
<sequence>MNKCTSFIQQSIRGYIDLINYGGFLARFWGSYEYNGLTYQYSSGILTIGTEQRISIPQCSTNINVNIDIAVLPRVWIPVFYSTYDTNDERCYVTYGITLMPFCDKIPCTSPGMISQFLSNVTFLPFSNFCNENSNPKLYK</sequence>
<evidence type="ECO:0000313" key="1">
    <source>
        <dbReference type="EMBL" id="KOA89997.1"/>
    </source>
</evidence>
<gene>
    <name evidence="1" type="ORF">ADU74_01675</name>
</gene>